<dbReference type="EMBL" id="NXIE01000001">
    <property type="protein sequence ID" value="RXK14559.1"/>
    <property type="molecule type" value="Genomic_DNA"/>
</dbReference>
<feature type="transmembrane region" description="Helical" evidence="1">
    <location>
        <begin position="166"/>
        <end position="186"/>
    </location>
</feature>
<dbReference type="Proteomes" id="UP000289718">
    <property type="component" value="Unassembled WGS sequence"/>
</dbReference>
<evidence type="ECO:0000256" key="1">
    <source>
        <dbReference type="SAM" id="Phobius"/>
    </source>
</evidence>
<reference evidence="2 3" key="1">
    <citation type="submission" date="2017-09" db="EMBL/GenBank/DDBJ databases">
        <title>Genomics of the genus Arcobacter.</title>
        <authorList>
            <person name="Perez-Cataluna A."/>
            <person name="Figueras M.J."/>
            <person name="Salas-Masso N."/>
        </authorList>
    </citation>
    <scope>NUCLEOTIDE SEQUENCE [LARGE SCALE GENOMIC DNA]</scope>
    <source>
        <strain evidence="2 3">F156-34</strain>
    </source>
</reference>
<keyword evidence="1" id="KW-1133">Transmembrane helix</keyword>
<feature type="transmembrane region" description="Helical" evidence="1">
    <location>
        <begin position="80"/>
        <end position="96"/>
    </location>
</feature>
<keyword evidence="1" id="KW-0812">Transmembrane</keyword>
<keyword evidence="3" id="KW-1185">Reference proteome</keyword>
<sequence length="337" mass="40605">MIKSFLEKLQKKEVKILLFFIIGMVINLGISMFYHSSLLVVITIIVIIIFSLFLVQYYTLYSTDDDKEIILEILKSYYKIIFLLSTLFFALTAYLVDKELDFKKNEIEYSFKVNKTIYDSKWFIISQEYKDYKKSYESLLEIFSPVPIKYMISTENENNEKIEKPIIWFINLTCFLINLFTIFYILRCFNELSKFKIHINLNHIPRPVFNYNEYLEYIESKKVRYGDDRTYTLLDFVSEKKRKKDIKKGKNLYDLSSYNPVPNSVKEHFYFVFKTLDTLIKEYPNDKYLYSLINDESMQIERYSTDWYKKYGIESSIDIDVFKVKNIIKKDCISNFH</sequence>
<protein>
    <submittedName>
        <fullName evidence="2">Uncharacterized protein</fullName>
    </submittedName>
</protein>
<organism evidence="2 3">
    <name type="scientific">Halarcobacter mediterraneus</name>
    <dbReference type="NCBI Taxonomy" id="2023153"/>
    <lineage>
        <taxon>Bacteria</taxon>
        <taxon>Pseudomonadati</taxon>
        <taxon>Campylobacterota</taxon>
        <taxon>Epsilonproteobacteria</taxon>
        <taxon>Campylobacterales</taxon>
        <taxon>Arcobacteraceae</taxon>
        <taxon>Halarcobacter</taxon>
    </lineage>
</organism>
<accession>A0A4Q1B7I4</accession>
<dbReference type="AlphaFoldDB" id="A0A4Q1B7I4"/>
<proteinExistence type="predicted"/>
<keyword evidence="1" id="KW-0472">Membrane</keyword>
<feature type="transmembrane region" description="Helical" evidence="1">
    <location>
        <begin position="40"/>
        <end position="60"/>
    </location>
</feature>
<gene>
    <name evidence="2" type="ORF">CP965_03690</name>
</gene>
<dbReference type="RefSeq" id="WP_129060699.1">
    <property type="nucleotide sequence ID" value="NZ_NXIE01000001.1"/>
</dbReference>
<comment type="caution">
    <text evidence="2">The sequence shown here is derived from an EMBL/GenBank/DDBJ whole genome shotgun (WGS) entry which is preliminary data.</text>
</comment>
<evidence type="ECO:0000313" key="2">
    <source>
        <dbReference type="EMBL" id="RXK14559.1"/>
    </source>
</evidence>
<evidence type="ECO:0000313" key="3">
    <source>
        <dbReference type="Proteomes" id="UP000289718"/>
    </source>
</evidence>
<feature type="transmembrane region" description="Helical" evidence="1">
    <location>
        <begin position="16"/>
        <end position="34"/>
    </location>
</feature>
<name>A0A4Q1B7I4_9BACT</name>